<sequence>MNKREFIQERQKIWKEFEQLIHQFDQKSFRKTSARDITTFSQLFRELANDLAIVRAREWDQQLEDYLNNLAARGHNAFYRSPMGRWKVVLQYLTVDFPQLFRSNIAYFLLASFFFFGPLLASWIVVQQNPALASRVLPDEQLEMYEQMYSSKKDDDGEKQSHWGTDSMGAHGQQRAMMAGFYINNNVGIALRTFAVGAGYGVFTVLLLLYNGILIGVTAGYLVSTGHGDKFLSFVVTHGSFELTAIAVAGGAGLMLADSLIRPKDRTLLDSLLVRGREAVQIAFGAGVMLVIAAFIEGFWSPAPIPAVYKYTVGASMWLLVALYLGCVG</sequence>
<dbReference type="PANTHER" id="PTHR35337:SF1">
    <property type="entry name" value="SLR1478 PROTEIN"/>
    <property type="match status" value="1"/>
</dbReference>
<proteinExistence type="predicted"/>
<reference evidence="2" key="1">
    <citation type="submission" date="2018-06" db="EMBL/GenBank/DDBJ databases">
        <authorList>
            <person name="Zhirakovskaya E."/>
        </authorList>
    </citation>
    <scope>NUCLEOTIDE SEQUENCE</scope>
</reference>
<dbReference type="AlphaFoldDB" id="A0A3B1E131"/>
<protein>
    <recommendedName>
        <fullName evidence="3">Stage II sporulation protein M</fullName>
    </recommendedName>
</protein>
<dbReference type="EMBL" id="UOGL01000266">
    <property type="protein sequence ID" value="VAX38845.1"/>
    <property type="molecule type" value="Genomic_DNA"/>
</dbReference>
<feature type="transmembrane region" description="Helical" evidence="1">
    <location>
        <begin position="307"/>
        <end position="327"/>
    </location>
</feature>
<feature type="transmembrane region" description="Helical" evidence="1">
    <location>
        <begin position="282"/>
        <end position="301"/>
    </location>
</feature>
<feature type="transmembrane region" description="Helical" evidence="1">
    <location>
        <begin position="105"/>
        <end position="126"/>
    </location>
</feature>
<feature type="transmembrane region" description="Helical" evidence="1">
    <location>
        <begin position="200"/>
        <end position="223"/>
    </location>
</feature>
<evidence type="ECO:0000313" key="2">
    <source>
        <dbReference type="EMBL" id="VAX38845.1"/>
    </source>
</evidence>
<feature type="transmembrane region" description="Helical" evidence="1">
    <location>
        <begin position="243"/>
        <end position="261"/>
    </location>
</feature>
<keyword evidence="1" id="KW-0812">Transmembrane</keyword>
<dbReference type="InterPro" id="IPR002798">
    <property type="entry name" value="SpoIIM-like"/>
</dbReference>
<keyword evidence="1" id="KW-0472">Membrane</keyword>
<dbReference type="Pfam" id="PF01944">
    <property type="entry name" value="SpoIIM"/>
    <property type="match status" value="1"/>
</dbReference>
<dbReference type="PANTHER" id="PTHR35337">
    <property type="entry name" value="SLR1478 PROTEIN"/>
    <property type="match status" value="1"/>
</dbReference>
<organism evidence="2">
    <name type="scientific">hydrothermal vent metagenome</name>
    <dbReference type="NCBI Taxonomy" id="652676"/>
    <lineage>
        <taxon>unclassified sequences</taxon>
        <taxon>metagenomes</taxon>
        <taxon>ecological metagenomes</taxon>
    </lineage>
</organism>
<evidence type="ECO:0000256" key="1">
    <source>
        <dbReference type="SAM" id="Phobius"/>
    </source>
</evidence>
<accession>A0A3B1E131</accession>
<gene>
    <name evidence="2" type="ORF">MNBD_PLANCTO02-3319</name>
</gene>
<evidence type="ECO:0008006" key="3">
    <source>
        <dbReference type="Google" id="ProtNLM"/>
    </source>
</evidence>
<keyword evidence="1" id="KW-1133">Transmembrane helix</keyword>
<name>A0A3B1E131_9ZZZZ</name>
<feature type="non-terminal residue" evidence="2">
    <location>
        <position position="329"/>
    </location>
</feature>